<dbReference type="OrthoDB" id="10043739at2759"/>
<dbReference type="Proteomes" id="UP000681967">
    <property type="component" value="Unassembled WGS sequence"/>
</dbReference>
<dbReference type="Proteomes" id="UP000663824">
    <property type="component" value="Unassembled WGS sequence"/>
</dbReference>
<feature type="compositionally biased region" description="Basic and acidic residues" evidence="1">
    <location>
        <begin position="362"/>
        <end position="386"/>
    </location>
</feature>
<reference evidence="2" key="1">
    <citation type="submission" date="2021-02" db="EMBL/GenBank/DDBJ databases">
        <authorList>
            <person name="Nowell W R."/>
        </authorList>
    </citation>
    <scope>NUCLEOTIDE SEQUENCE</scope>
</reference>
<evidence type="ECO:0000313" key="3">
    <source>
        <dbReference type="EMBL" id="CAF1530557.1"/>
    </source>
</evidence>
<sequence>MYTTRQYTQDYQSNPRNSNSLTFDQSSSSQSYRYHSNYQPPTSTTYSDDKMNISQQRSALPSYSSSVTNNYALINSTGYSSANSPIRNKNNGTTGTGAVEKTNMMSSENPFYDPARPYGQLNSPRKITSIVSPPKTGSGISKSLNLSDENPFHAIYGNYHYPAQVDQSKRITPQATTVRSTDNKSLNLSDDNPFHSTYERYRNPSQIDPQKRITETPRTVVPLIPIHDLSDDHPFSTYRPSLIREYSTNNFGNPSNSVATSIADWIRNNPAPLSYRPIQVQRPSSDSYPRDDSFKKSSYVSPLSAPRQQQRPLSPPIPTFTRTQSQPQPQKVNSSAPLDKNSLNMSPDNPFSDTYGRYHYPSSEEVKAQKRVTERNTRLPEQKSTIDNRTTQIPNQYSEYPEPEKKETTSDKANNKFTRFDITF</sequence>
<evidence type="ECO:0000313" key="4">
    <source>
        <dbReference type="EMBL" id="CAF1941217.1"/>
    </source>
</evidence>
<feature type="compositionally biased region" description="Polar residues" evidence="1">
    <location>
        <begin position="40"/>
        <end position="49"/>
    </location>
</feature>
<dbReference type="Proteomes" id="UP000663834">
    <property type="component" value="Unassembled WGS sequence"/>
</dbReference>
<proteinExistence type="predicted"/>
<organism evidence="2 6">
    <name type="scientific">Rotaria magnacalcarata</name>
    <dbReference type="NCBI Taxonomy" id="392030"/>
    <lineage>
        <taxon>Eukaryota</taxon>
        <taxon>Metazoa</taxon>
        <taxon>Spiralia</taxon>
        <taxon>Gnathifera</taxon>
        <taxon>Rotifera</taxon>
        <taxon>Eurotatoria</taxon>
        <taxon>Bdelloidea</taxon>
        <taxon>Philodinida</taxon>
        <taxon>Philodinidae</taxon>
        <taxon>Rotaria</taxon>
    </lineage>
</organism>
<comment type="caution">
    <text evidence="2">The sequence shown here is derived from an EMBL/GenBank/DDBJ whole genome shotgun (WGS) entry which is preliminary data.</text>
</comment>
<feature type="compositionally biased region" description="Polar residues" evidence="1">
    <location>
        <begin position="1"/>
        <end position="16"/>
    </location>
</feature>
<dbReference type="EMBL" id="CAJOBH010001471">
    <property type="protein sequence ID" value="CAF3856580.1"/>
    <property type="molecule type" value="Genomic_DNA"/>
</dbReference>
<feature type="region of interest" description="Disordered" evidence="1">
    <location>
        <begin position="177"/>
        <end position="201"/>
    </location>
</feature>
<dbReference type="Proteomes" id="UP000663855">
    <property type="component" value="Unassembled WGS sequence"/>
</dbReference>
<name>A0A815UFU4_9BILA</name>
<gene>
    <name evidence="5" type="ORF">BYL167_LOCUS6152</name>
    <name evidence="3" type="ORF">CJN711_LOCUS29014</name>
    <name evidence="2" type="ORF">KQP761_LOCUS15481</name>
    <name evidence="4" type="ORF">MBJ925_LOCUS5384</name>
</gene>
<feature type="compositionally biased region" description="Polar residues" evidence="1">
    <location>
        <begin position="296"/>
        <end position="312"/>
    </location>
</feature>
<evidence type="ECO:0000256" key="1">
    <source>
        <dbReference type="SAM" id="MobiDB-lite"/>
    </source>
</evidence>
<dbReference type="EMBL" id="CAJNOW010007548">
    <property type="protein sequence ID" value="CAF1517092.1"/>
    <property type="molecule type" value="Genomic_DNA"/>
</dbReference>
<dbReference type="AlphaFoldDB" id="A0A815UFU4"/>
<evidence type="ECO:0000313" key="6">
    <source>
        <dbReference type="Proteomes" id="UP000663834"/>
    </source>
</evidence>
<feature type="compositionally biased region" description="Polar residues" evidence="1">
    <location>
        <begin position="177"/>
        <end position="190"/>
    </location>
</feature>
<feature type="compositionally biased region" description="Polar residues" evidence="1">
    <location>
        <begin position="387"/>
        <end position="398"/>
    </location>
</feature>
<feature type="compositionally biased region" description="Polar residues" evidence="1">
    <location>
        <begin position="320"/>
        <end position="352"/>
    </location>
</feature>
<dbReference type="EMBL" id="CAJNOV010013716">
    <property type="protein sequence ID" value="CAF1530557.1"/>
    <property type="molecule type" value="Genomic_DNA"/>
</dbReference>
<accession>A0A815UFU4</accession>
<protein>
    <submittedName>
        <fullName evidence="2">Uncharacterized protein</fullName>
    </submittedName>
</protein>
<evidence type="ECO:0000313" key="2">
    <source>
        <dbReference type="EMBL" id="CAF1517092.1"/>
    </source>
</evidence>
<feature type="compositionally biased region" description="Basic and acidic residues" evidence="1">
    <location>
        <begin position="402"/>
        <end position="414"/>
    </location>
</feature>
<evidence type="ECO:0000313" key="5">
    <source>
        <dbReference type="EMBL" id="CAF3856580.1"/>
    </source>
</evidence>
<feature type="region of interest" description="Disordered" evidence="1">
    <location>
        <begin position="276"/>
        <end position="424"/>
    </location>
</feature>
<feature type="region of interest" description="Disordered" evidence="1">
    <location>
        <begin position="1"/>
        <end position="49"/>
    </location>
</feature>
<feature type="compositionally biased region" description="Low complexity" evidence="1">
    <location>
        <begin position="17"/>
        <end position="39"/>
    </location>
</feature>
<dbReference type="EMBL" id="CAJNRE010001391">
    <property type="protein sequence ID" value="CAF1941217.1"/>
    <property type="molecule type" value="Genomic_DNA"/>
</dbReference>